<feature type="chain" id="PRO_5018814889" description="Carboxylic ester hydrolase" evidence="4">
    <location>
        <begin position="23"/>
        <end position="469"/>
    </location>
</feature>
<dbReference type="STRING" id="252740.A0A423VE33"/>
<dbReference type="InterPro" id="IPR050309">
    <property type="entry name" value="Type-B_Carboxylest/Lipase"/>
</dbReference>
<dbReference type="OrthoDB" id="408631at2759"/>
<feature type="signal peptide" evidence="4">
    <location>
        <begin position="1"/>
        <end position="22"/>
    </location>
</feature>
<evidence type="ECO:0000313" key="7">
    <source>
        <dbReference type="Proteomes" id="UP000284375"/>
    </source>
</evidence>
<gene>
    <name evidence="6" type="ORF">VSDG_08887</name>
</gene>
<sequence>MKLSGLSRVAVGLLLVPSKAAAGSSNSSAPIIDLGYAKYAGYTNETAGINYYRGIKYASAPTGRLRWEKPSPVEADPTFTGQTIQATTQAPACIQGVPEWAVQALASFVQLPQGQSEDCLILDVLVPSKPTSKNLPVMVQIHGGGYTTGSSLSAPGDAMVHASKGGLIYVAIQYRLGIFGFLGGSEVKKNGVQNAGLYDQRAALEWVQRHISAFGGDPSKVTIWGGSAGGGSVTYQLMAAGGFGSPPFRAAIAEYPWWQPLLNASTQELQYDLTLQAFGCRDLNCLRGLSSEDMVAPGQALYNTSYPGTGYGYGSFWFGPVVDGDFLRDLPDVAFKKGDYHQVPIIVDREGYEGVVFSNSSQISQIEETIEFLNSNVTDWPSANNQTLAAIMTSYWISFATTMDPNPLRVAEAPYWPSYTADGAGTAAEGESVGFEVLDITYGGIQSVDDPDASVQCEFFSNKGYTLRN</sequence>
<dbReference type="Pfam" id="PF00135">
    <property type="entry name" value="COesterase"/>
    <property type="match status" value="1"/>
</dbReference>
<reference evidence="6 7" key="1">
    <citation type="submission" date="2015-09" db="EMBL/GenBank/DDBJ databases">
        <title>Host preference determinants of Valsa canker pathogens revealed by comparative genomics.</title>
        <authorList>
            <person name="Yin Z."/>
            <person name="Huang L."/>
        </authorList>
    </citation>
    <scope>NUCLEOTIDE SEQUENCE [LARGE SCALE GENOMIC DNA]</scope>
    <source>
        <strain evidence="6 7">YSFL</strain>
    </source>
</reference>
<dbReference type="InterPro" id="IPR002168">
    <property type="entry name" value="Lipase_GDXG_HIS_AS"/>
</dbReference>
<evidence type="ECO:0000259" key="5">
    <source>
        <dbReference type="Pfam" id="PF00135"/>
    </source>
</evidence>
<proteinExistence type="inferred from homology"/>
<dbReference type="EMBL" id="LJZO01000060">
    <property type="protein sequence ID" value="ROV89139.1"/>
    <property type="molecule type" value="Genomic_DNA"/>
</dbReference>
<dbReference type="PANTHER" id="PTHR11559">
    <property type="entry name" value="CARBOXYLESTERASE"/>
    <property type="match status" value="1"/>
</dbReference>
<dbReference type="PROSITE" id="PS00122">
    <property type="entry name" value="CARBOXYLESTERASE_B_1"/>
    <property type="match status" value="1"/>
</dbReference>
<comment type="similarity">
    <text evidence="1 4">Belongs to the type-B carboxylesterase/lipase family.</text>
</comment>
<evidence type="ECO:0000256" key="2">
    <source>
        <dbReference type="ARBA" id="ARBA00010515"/>
    </source>
</evidence>
<dbReference type="InterPro" id="IPR019826">
    <property type="entry name" value="Carboxylesterase_B_AS"/>
</dbReference>
<keyword evidence="7" id="KW-1185">Reference proteome</keyword>
<dbReference type="GO" id="GO:0016787">
    <property type="term" value="F:hydrolase activity"/>
    <property type="evidence" value="ECO:0007669"/>
    <property type="project" value="UniProtKB-KW"/>
</dbReference>
<protein>
    <recommendedName>
        <fullName evidence="4">Carboxylic ester hydrolase</fullName>
        <ecNumber evidence="4">3.1.1.-</ecNumber>
    </recommendedName>
</protein>
<comment type="similarity">
    <text evidence="2">Belongs to the 'GDXG' lipolytic enzyme family.</text>
</comment>
<evidence type="ECO:0000313" key="6">
    <source>
        <dbReference type="EMBL" id="ROV89139.1"/>
    </source>
</evidence>
<name>A0A423VE33_CYTCH</name>
<dbReference type="PROSITE" id="PS01173">
    <property type="entry name" value="LIPASE_GDXG_HIS"/>
    <property type="match status" value="1"/>
</dbReference>
<dbReference type="InterPro" id="IPR029058">
    <property type="entry name" value="AB_hydrolase_fold"/>
</dbReference>
<accession>A0A423VE33</accession>
<feature type="domain" description="Carboxylesterase type B" evidence="5">
    <location>
        <begin position="38"/>
        <end position="364"/>
    </location>
</feature>
<dbReference type="AlphaFoldDB" id="A0A423VE33"/>
<evidence type="ECO:0000256" key="1">
    <source>
        <dbReference type="ARBA" id="ARBA00005964"/>
    </source>
</evidence>
<evidence type="ECO:0000256" key="4">
    <source>
        <dbReference type="RuleBase" id="RU361235"/>
    </source>
</evidence>
<keyword evidence="4" id="KW-0732">Signal</keyword>
<dbReference type="Proteomes" id="UP000284375">
    <property type="component" value="Unassembled WGS sequence"/>
</dbReference>
<organism evidence="6 7">
    <name type="scientific">Cytospora chrysosperma</name>
    <name type="common">Cytospora canker fungus</name>
    <name type="synonym">Sphaeria chrysosperma</name>
    <dbReference type="NCBI Taxonomy" id="252740"/>
    <lineage>
        <taxon>Eukaryota</taxon>
        <taxon>Fungi</taxon>
        <taxon>Dikarya</taxon>
        <taxon>Ascomycota</taxon>
        <taxon>Pezizomycotina</taxon>
        <taxon>Sordariomycetes</taxon>
        <taxon>Sordariomycetidae</taxon>
        <taxon>Diaporthales</taxon>
        <taxon>Cytosporaceae</taxon>
        <taxon>Cytospora</taxon>
    </lineage>
</organism>
<comment type="caution">
    <text evidence="6">The sequence shown here is derived from an EMBL/GenBank/DDBJ whole genome shotgun (WGS) entry which is preliminary data.</text>
</comment>
<keyword evidence="3 4" id="KW-0378">Hydrolase</keyword>
<dbReference type="SUPFAM" id="SSF53474">
    <property type="entry name" value="alpha/beta-Hydrolases"/>
    <property type="match status" value="1"/>
</dbReference>
<dbReference type="InterPro" id="IPR002018">
    <property type="entry name" value="CarbesteraseB"/>
</dbReference>
<dbReference type="Gene3D" id="3.40.50.1820">
    <property type="entry name" value="alpha/beta hydrolase"/>
    <property type="match status" value="2"/>
</dbReference>
<dbReference type="EC" id="3.1.1.-" evidence="4"/>
<evidence type="ECO:0000256" key="3">
    <source>
        <dbReference type="ARBA" id="ARBA00022801"/>
    </source>
</evidence>